<evidence type="ECO:0000313" key="1">
    <source>
        <dbReference type="EMBL" id="OIJ86756.1"/>
    </source>
</evidence>
<accession>A0A1S2NZQ0</accession>
<proteinExistence type="predicted"/>
<keyword evidence="2" id="KW-1185">Reference proteome</keyword>
<dbReference type="EMBL" id="MLYO01000120">
    <property type="protein sequence ID" value="OIJ86756.1"/>
    <property type="molecule type" value="Genomic_DNA"/>
</dbReference>
<gene>
    <name evidence="1" type="ORF">BIV23_43525</name>
</gene>
<organism evidence="1 2">
    <name type="scientific">Streptomyces monashensis</name>
    <dbReference type="NCBI Taxonomy" id="1678012"/>
    <lineage>
        <taxon>Bacteria</taxon>
        <taxon>Bacillati</taxon>
        <taxon>Actinomycetota</taxon>
        <taxon>Actinomycetes</taxon>
        <taxon>Kitasatosporales</taxon>
        <taxon>Streptomycetaceae</taxon>
        <taxon>Streptomyces</taxon>
    </lineage>
</organism>
<sequence length="89" mass="9661">MRLPDHLAPAPHPSDHACSGVRLTLDDGVERTYLLDLLACAGKRCGTYEARVHLAHILARQGHRAAWLAEFTGLPLTAAQRITDLAAQP</sequence>
<name>A0A1S2NZQ0_9ACTN</name>
<comment type="caution">
    <text evidence="1">The sequence shown here is derived from an EMBL/GenBank/DDBJ whole genome shotgun (WGS) entry which is preliminary data.</text>
</comment>
<dbReference type="Proteomes" id="UP000179642">
    <property type="component" value="Unassembled WGS sequence"/>
</dbReference>
<dbReference type="OrthoDB" id="4230550at2"/>
<dbReference type="AlphaFoldDB" id="A0A1S2NZQ0"/>
<reference evidence="1 2" key="1">
    <citation type="submission" date="2016-10" db="EMBL/GenBank/DDBJ databases">
        <title>Genome sequence of Streptomyces sp. MUSC 1.</title>
        <authorList>
            <person name="Lee L.-H."/>
            <person name="Ser H.-L."/>
            <person name="Law J.W.-F."/>
        </authorList>
    </citation>
    <scope>NUCLEOTIDE SEQUENCE [LARGE SCALE GENOMIC DNA]</scope>
    <source>
        <strain evidence="1 2">MUSC 1</strain>
    </source>
</reference>
<protein>
    <submittedName>
        <fullName evidence="1">Uncharacterized protein</fullName>
    </submittedName>
</protein>
<dbReference type="RefSeq" id="WP_071386520.1">
    <property type="nucleotide sequence ID" value="NZ_MLYO01000120.1"/>
</dbReference>
<evidence type="ECO:0000313" key="2">
    <source>
        <dbReference type="Proteomes" id="UP000179642"/>
    </source>
</evidence>